<dbReference type="InterPro" id="IPR050664">
    <property type="entry name" value="Octanoyltrans_LipM/LipL"/>
</dbReference>
<dbReference type="Pfam" id="PF21948">
    <property type="entry name" value="LplA-B_cat"/>
    <property type="match status" value="1"/>
</dbReference>
<evidence type="ECO:0000259" key="1">
    <source>
        <dbReference type="PROSITE" id="PS51733"/>
    </source>
</evidence>
<dbReference type="PROSITE" id="PS51733">
    <property type="entry name" value="BPL_LPL_CATALYTIC"/>
    <property type="match status" value="1"/>
</dbReference>
<accession>E0UPL2</accession>
<reference evidence="3" key="1">
    <citation type="journal article" date="2010" name="Stand. Genomic Sci.">
        <title>Complete genome sequence of Sulfurimonas autotrophica type strain (OK10).</title>
        <authorList>
            <person name="Sikorski J."/>
            <person name="Munk C."/>
            <person name="Lapidus A."/>
            <person name="Djao O."/>
            <person name="Lucas S."/>
            <person name="Glavina Del Rio T."/>
            <person name="Nolan M."/>
            <person name="Tice H."/>
            <person name="Han C."/>
            <person name="Cheng J."/>
            <person name="Tapia R."/>
            <person name="Goodwin L."/>
            <person name="Pitluck S."/>
            <person name="Liolios K."/>
            <person name="Ivanova N."/>
            <person name="Mavromatis K."/>
            <person name="Mikhailova N."/>
            <person name="Pati A."/>
            <person name="Sims D."/>
            <person name="Meincke L."/>
            <person name="Brettin T."/>
            <person name="Detter J."/>
            <person name="Chen A."/>
            <person name="Palaniappan K."/>
            <person name="Land M."/>
            <person name="Hauser L."/>
            <person name="Chang Y."/>
            <person name="Jeffries C."/>
            <person name="Rohde M."/>
            <person name="Lang E."/>
            <person name="Spring S."/>
            <person name="Goker M."/>
            <person name="Woyke T."/>
            <person name="Bristow J."/>
            <person name="Eisen J."/>
            <person name="Markowitz V."/>
            <person name="Hugenholtz P."/>
            <person name="Kyrpides N."/>
            <person name="Klenk H."/>
        </authorList>
    </citation>
    <scope>NUCLEOTIDE SEQUENCE [LARGE SCALE GENOMIC DNA]</scope>
    <source>
        <strain evidence="3">ATCC BAA-671 / DSM 16294 / JCM 11897 / OK10</strain>
    </source>
</reference>
<dbReference type="InterPro" id="IPR004143">
    <property type="entry name" value="BPL_LPL_catalytic"/>
</dbReference>
<protein>
    <submittedName>
        <fullName evidence="2">Biotin/lipoate A/B protein ligase</fullName>
    </submittedName>
</protein>
<dbReference type="AlphaFoldDB" id="E0UPL2"/>
<dbReference type="STRING" id="563040.Saut_0555"/>
<dbReference type="InterPro" id="IPR045864">
    <property type="entry name" value="aa-tRNA-synth_II/BPL/LPL"/>
</dbReference>
<dbReference type="PANTHER" id="PTHR43679:SF2">
    <property type="entry name" value="OCTANOYL-[GCVH]:PROTEIN N-OCTANOYLTRANSFERASE"/>
    <property type="match status" value="1"/>
</dbReference>
<dbReference type="Proteomes" id="UP000007803">
    <property type="component" value="Chromosome"/>
</dbReference>
<dbReference type="GO" id="GO:0016874">
    <property type="term" value="F:ligase activity"/>
    <property type="evidence" value="ECO:0007669"/>
    <property type="project" value="UniProtKB-KW"/>
</dbReference>
<sequence length="257" mass="29728">MQIWNVIDTGIGSPDWNMAVDEALLYTLSEGDRPIFRIYGWNKSLSFGRFSKPHKSLDMNELSVQRVSYVRRPSGGGILVHGGDISYSIIMPRKMLKSYGIKESYNYLCKFLIKFYEKLKLKAEFASDLDLDIQSSDICLAGHEAYDIIIDEKKMGGNAQRYIKNTLLQHGTIPVHFDKEYFEPLFLEDSGLKDAASLRELDVTMEYKDLTNLLIESFCETFNVKFSISQLNPFQQEYAENLLRDKYTQEDWNIYGK</sequence>
<gene>
    <name evidence="2" type="ordered locus">Saut_0555</name>
</gene>
<keyword evidence="3" id="KW-1185">Reference proteome</keyword>
<dbReference type="SUPFAM" id="SSF55681">
    <property type="entry name" value="Class II aaRS and biotin synthetases"/>
    <property type="match status" value="1"/>
</dbReference>
<dbReference type="CDD" id="cd16443">
    <property type="entry name" value="LplA"/>
    <property type="match status" value="1"/>
</dbReference>
<dbReference type="PANTHER" id="PTHR43679">
    <property type="entry name" value="OCTANOYLTRANSFERASE LIPM-RELATED"/>
    <property type="match status" value="1"/>
</dbReference>
<evidence type="ECO:0000313" key="2">
    <source>
        <dbReference type="EMBL" id="ADN08604.1"/>
    </source>
</evidence>
<proteinExistence type="predicted"/>
<dbReference type="eggNOG" id="COG0095">
    <property type="taxonomic scope" value="Bacteria"/>
</dbReference>
<dbReference type="HOGENOM" id="CLU_022986_4_2_7"/>
<name>E0UPL2_SULAO</name>
<dbReference type="RefSeq" id="WP_013326360.1">
    <property type="nucleotide sequence ID" value="NC_014506.1"/>
</dbReference>
<dbReference type="EMBL" id="CP002205">
    <property type="protein sequence ID" value="ADN08604.1"/>
    <property type="molecule type" value="Genomic_DNA"/>
</dbReference>
<dbReference type="KEGG" id="sua:Saut_0555"/>
<dbReference type="Gene3D" id="3.30.930.10">
    <property type="entry name" value="Bira Bifunctional Protein, Domain 2"/>
    <property type="match status" value="1"/>
</dbReference>
<feature type="domain" description="BPL/LPL catalytic" evidence="1">
    <location>
        <begin position="30"/>
        <end position="226"/>
    </location>
</feature>
<evidence type="ECO:0000313" key="3">
    <source>
        <dbReference type="Proteomes" id="UP000007803"/>
    </source>
</evidence>
<organism evidence="2 3">
    <name type="scientific">Sulfurimonas autotrophica (strain ATCC BAA-671 / DSM 16294 / JCM 11897 / OK10)</name>
    <dbReference type="NCBI Taxonomy" id="563040"/>
    <lineage>
        <taxon>Bacteria</taxon>
        <taxon>Pseudomonadati</taxon>
        <taxon>Campylobacterota</taxon>
        <taxon>Epsilonproteobacteria</taxon>
        <taxon>Campylobacterales</taxon>
        <taxon>Sulfurimonadaceae</taxon>
        <taxon>Sulfurimonas</taxon>
    </lineage>
</organism>
<keyword evidence="2" id="KW-0436">Ligase</keyword>